<dbReference type="PANTHER" id="PTHR33064:SF37">
    <property type="entry name" value="RIBONUCLEASE H"/>
    <property type="match status" value="1"/>
</dbReference>
<dbReference type="Proteomes" id="UP000596742">
    <property type="component" value="Unassembled WGS sequence"/>
</dbReference>
<dbReference type="InterPro" id="IPR043502">
    <property type="entry name" value="DNA/RNA_pol_sf"/>
</dbReference>
<reference evidence="2" key="1">
    <citation type="submission" date="2018-11" db="EMBL/GenBank/DDBJ databases">
        <authorList>
            <person name="Alioto T."/>
            <person name="Alioto T."/>
        </authorList>
    </citation>
    <scope>NUCLEOTIDE SEQUENCE</scope>
</reference>
<protein>
    <recommendedName>
        <fullName evidence="1">Reverse transcriptase/retrotransposon-derived protein RNase H-like domain-containing protein</fullName>
    </recommendedName>
</protein>
<proteinExistence type="predicted"/>
<keyword evidence="3" id="KW-1185">Reference proteome</keyword>
<accession>A0A8B6EZZ3</accession>
<dbReference type="AlphaFoldDB" id="A0A8B6EZZ3"/>
<dbReference type="Pfam" id="PF17919">
    <property type="entry name" value="RT_RNaseH_2"/>
    <property type="match status" value="1"/>
</dbReference>
<dbReference type="InterPro" id="IPR051320">
    <property type="entry name" value="Viral_Replic_Matur_Polypro"/>
</dbReference>
<name>A0A8B6EZZ3_MYTGA</name>
<dbReference type="SUPFAM" id="SSF56672">
    <property type="entry name" value="DNA/RNA polymerases"/>
    <property type="match status" value="1"/>
</dbReference>
<comment type="caution">
    <text evidence="2">The sequence shown here is derived from an EMBL/GenBank/DDBJ whole genome shotgun (WGS) entry which is preliminary data.</text>
</comment>
<dbReference type="OrthoDB" id="6196933at2759"/>
<gene>
    <name evidence="2" type="ORF">MGAL_10B017620</name>
</gene>
<evidence type="ECO:0000259" key="1">
    <source>
        <dbReference type="Pfam" id="PF17919"/>
    </source>
</evidence>
<dbReference type="InterPro" id="IPR041577">
    <property type="entry name" value="RT_RNaseH_2"/>
</dbReference>
<feature type="domain" description="Reverse transcriptase/retrotransposon-derived protein RNase H-like" evidence="1">
    <location>
        <begin position="29"/>
        <end position="83"/>
    </location>
</feature>
<dbReference type="PANTHER" id="PTHR33064">
    <property type="entry name" value="POL PROTEIN"/>
    <property type="match status" value="1"/>
</dbReference>
<evidence type="ECO:0000313" key="3">
    <source>
        <dbReference type="Proteomes" id="UP000596742"/>
    </source>
</evidence>
<evidence type="ECO:0000313" key="2">
    <source>
        <dbReference type="EMBL" id="VDI41345.1"/>
    </source>
</evidence>
<dbReference type="EMBL" id="UYJE01005883">
    <property type="protein sequence ID" value="VDI41345.1"/>
    <property type="molecule type" value="Genomic_DNA"/>
</dbReference>
<organism evidence="2 3">
    <name type="scientific">Mytilus galloprovincialis</name>
    <name type="common">Mediterranean mussel</name>
    <dbReference type="NCBI Taxonomy" id="29158"/>
    <lineage>
        <taxon>Eukaryota</taxon>
        <taxon>Metazoa</taxon>
        <taxon>Spiralia</taxon>
        <taxon>Lophotrochozoa</taxon>
        <taxon>Mollusca</taxon>
        <taxon>Bivalvia</taxon>
        <taxon>Autobranchia</taxon>
        <taxon>Pteriomorphia</taxon>
        <taxon>Mytilida</taxon>
        <taxon>Mytiloidea</taxon>
        <taxon>Mytilidae</taxon>
        <taxon>Mytilinae</taxon>
        <taxon>Mytilus</taxon>
    </lineage>
</organism>
<sequence length="207" mass="23043">MLDAGVIQPSMSEWASAPVLIRKKDRGRQLAFDTLKHKLTVAPVLALPNNTDRFILDTDASQNAIGAELIQVQNGRERTIAYEKDRNSSKMCLVPCYNCLEQQCETLATPQAIETTESQTVPDSPNVDCKLDLTASAPILDQLKEDDTWFSTHIDLICLPTTAHIVIHDDTACHVASISQSEGISFKGFQMKKLRQNSQKILTCYCY</sequence>